<dbReference type="AlphaFoldDB" id="A0A067QRN7"/>
<feature type="region of interest" description="Disordered" evidence="1">
    <location>
        <begin position="30"/>
        <end position="49"/>
    </location>
</feature>
<proteinExistence type="predicted"/>
<dbReference type="EMBL" id="KK853018">
    <property type="protein sequence ID" value="KDR12441.1"/>
    <property type="molecule type" value="Genomic_DNA"/>
</dbReference>
<name>A0A067QRN7_ZOONE</name>
<organism evidence="2 3">
    <name type="scientific">Zootermopsis nevadensis</name>
    <name type="common">Dampwood termite</name>
    <dbReference type="NCBI Taxonomy" id="136037"/>
    <lineage>
        <taxon>Eukaryota</taxon>
        <taxon>Metazoa</taxon>
        <taxon>Ecdysozoa</taxon>
        <taxon>Arthropoda</taxon>
        <taxon>Hexapoda</taxon>
        <taxon>Insecta</taxon>
        <taxon>Pterygota</taxon>
        <taxon>Neoptera</taxon>
        <taxon>Polyneoptera</taxon>
        <taxon>Dictyoptera</taxon>
        <taxon>Blattodea</taxon>
        <taxon>Blattoidea</taxon>
        <taxon>Termitoidae</taxon>
        <taxon>Termopsidae</taxon>
        <taxon>Zootermopsis</taxon>
    </lineage>
</organism>
<evidence type="ECO:0000313" key="2">
    <source>
        <dbReference type="EMBL" id="KDR12441.1"/>
    </source>
</evidence>
<protein>
    <submittedName>
        <fullName evidence="2">Uncharacterized protein</fullName>
    </submittedName>
</protein>
<dbReference type="InParanoid" id="A0A067QRN7"/>
<dbReference type="Proteomes" id="UP000027135">
    <property type="component" value="Unassembled WGS sequence"/>
</dbReference>
<reference evidence="2 3" key="1">
    <citation type="journal article" date="2014" name="Nat. Commun.">
        <title>Molecular traces of alternative social organization in a termite genome.</title>
        <authorList>
            <person name="Terrapon N."/>
            <person name="Li C."/>
            <person name="Robertson H.M."/>
            <person name="Ji L."/>
            <person name="Meng X."/>
            <person name="Booth W."/>
            <person name="Chen Z."/>
            <person name="Childers C.P."/>
            <person name="Glastad K.M."/>
            <person name="Gokhale K."/>
            <person name="Gowin J."/>
            <person name="Gronenberg W."/>
            <person name="Hermansen R.A."/>
            <person name="Hu H."/>
            <person name="Hunt B.G."/>
            <person name="Huylmans A.K."/>
            <person name="Khalil S.M."/>
            <person name="Mitchell R.D."/>
            <person name="Munoz-Torres M.C."/>
            <person name="Mustard J.A."/>
            <person name="Pan H."/>
            <person name="Reese J.T."/>
            <person name="Scharf M.E."/>
            <person name="Sun F."/>
            <person name="Vogel H."/>
            <person name="Xiao J."/>
            <person name="Yang W."/>
            <person name="Yang Z."/>
            <person name="Yang Z."/>
            <person name="Zhou J."/>
            <person name="Zhu J."/>
            <person name="Brent C.S."/>
            <person name="Elsik C.G."/>
            <person name="Goodisman M.A."/>
            <person name="Liberles D.A."/>
            <person name="Roe R.M."/>
            <person name="Vargo E.L."/>
            <person name="Vilcinskas A."/>
            <person name="Wang J."/>
            <person name="Bornberg-Bauer E."/>
            <person name="Korb J."/>
            <person name="Zhang G."/>
            <person name="Liebig J."/>
        </authorList>
    </citation>
    <scope>NUCLEOTIDE SEQUENCE [LARGE SCALE GENOMIC DNA]</scope>
    <source>
        <tissue evidence="2">Whole organism</tissue>
    </source>
</reference>
<evidence type="ECO:0000256" key="1">
    <source>
        <dbReference type="SAM" id="MobiDB-lite"/>
    </source>
</evidence>
<evidence type="ECO:0000313" key="3">
    <source>
        <dbReference type="Proteomes" id="UP000027135"/>
    </source>
</evidence>
<sequence length="49" mass="5554">MSMPRRNTLALNREYCIHGNAFPGRLLSQFEENGTSSGHKDHRLKGQPT</sequence>
<feature type="compositionally biased region" description="Basic residues" evidence="1">
    <location>
        <begin position="40"/>
        <end position="49"/>
    </location>
</feature>
<keyword evidence="3" id="KW-1185">Reference proteome</keyword>
<accession>A0A067QRN7</accession>
<gene>
    <name evidence="2" type="ORF">L798_13493</name>
</gene>